<dbReference type="Pfam" id="PF00348">
    <property type="entry name" value="polyprenyl_synt"/>
    <property type="match status" value="1"/>
</dbReference>
<comment type="similarity">
    <text evidence="2 7">Belongs to the FPP/GGPP synthase family.</text>
</comment>
<keyword evidence="3 7" id="KW-0808">Transferase</keyword>
<dbReference type="GO" id="GO:0046872">
    <property type="term" value="F:metal ion binding"/>
    <property type="evidence" value="ECO:0007669"/>
    <property type="project" value="UniProtKB-KW"/>
</dbReference>
<organism evidence="8 9">
    <name type="scientific">Leptospira ryugenii</name>
    <dbReference type="NCBI Taxonomy" id="1917863"/>
    <lineage>
        <taxon>Bacteria</taxon>
        <taxon>Pseudomonadati</taxon>
        <taxon>Spirochaetota</taxon>
        <taxon>Spirochaetia</taxon>
        <taxon>Leptospirales</taxon>
        <taxon>Leptospiraceae</taxon>
        <taxon>Leptospira</taxon>
    </lineage>
</organism>
<evidence type="ECO:0000256" key="6">
    <source>
        <dbReference type="ARBA" id="ARBA00023229"/>
    </source>
</evidence>
<evidence type="ECO:0000313" key="8">
    <source>
        <dbReference type="EMBL" id="GBF51264.1"/>
    </source>
</evidence>
<evidence type="ECO:0000256" key="1">
    <source>
        <dbReference type="ARBA" id="ARBA00001946"/>
    </source>
</evidence>
<dbReference type="CDD" id="cd00685">
    <property type="entry name" value="Trans_IPPS_HT"/>
    <property type="match status" value="1"/>
</dbReference>
<dbReference type="FunFam" id="1.10.600.10:FF:000001">
    <property type="entry name" value="Geranylgeranyl diphosphate synthase"/>
    <property type="match status" value="1"/>
</dbReference>
<keyword evidence="9" id="KW-1185">Reference proteome</keyword>
<dbReference type="GO" id="GO:0016114">
    <property type="term" value="P:terpenoid biosynthetic process"/>
    <property type="evidence" value="ECO:0007669"/>
    <property type="project" value="UniProtKB-ARBA"/>
</dbReference>
<dbReference type="InterPro" id="IPR033749">
    <property type="entry name" value="Polyprenyl_synt_CS"/>
</dbReference>
<dbReference type="PROSITE" id="PS00444">
    <property type="entry name" value="POLYPRENYL_SYNTHASE_2"/>
    <property type="match status" value="1"/>
</dbReference>
<evidence type="ECO:0000313" key="9">
    <source>
        <dbReference type="Proteomes" id="UP000245133"/>
    </source>
</evidence>
<dbReference type="Gene3D" id="1.10.600.10">
    <property type="entry name" value="Farnesyl Diphosphate Synthase"/>
    <property type="match status" value="1"/>
</dbReference>
<dbReference type="InterPro" id="IPR008949">
    <property type="entry name" value="Isoprenoid_synthase_dom_sf"/>
</dbReference>
<dbReference type="PANTHER" id="PTHR43281">
    <property type="entry name" value="FARNESYL DIPHOSPHATE SYNTHASE"/>
    <property type="match status" value="1"/>
</dbReference>
<comment type="caution">
    <text evidence="8">The sequence shown here is derived from an EMBL/GenBank/DDBJ whole genome shotgun (WGS) entry which is preliminary data.</text>
</comment>
<dbReference type="EMBL" id="BFBB01000008">
    <property type="protein sequence ID" value="GBF51264.1"/>
    <property type="molecule type" value="Genomic_DNA"/>
</dbReference>
<dbReference type="SUPFAM" id="SSF48576">
    <property type="entry name" value="Terpenoid synthases"/>
    <property type="match status" value="1"/>
</dbReference>
<dbReference type="GO" id="GO:0004659">
    <property type="term" value="F:prenyltransferase activity"/>
    <property type="evidence" value="ECO:0007669"/>
    <property type="project" value="InterPro"/>
</dbReference>
<dbReference type="PANTHER" id="PTHR43281:SF1">
    <property type="entry name" value="FARNESYL DIPHOSPHATE SYNTHASE"/>
    <property type="match status" value="1"/>
</dbReference>
<reference evidence="8 9" key="1">
    <citation type="submission" date="2018-02" db="EMBL/GenBank/DDBJ databases">
        <title>Novel Leptospira species isolated from soil and water in Japan.</title>
        <authorList>
            <person name="Nakao R."/>
            <person name="Masuzawa T."/>
        </authorList>
    </citation>
    <scope>NUCLEOTIDE SEQUENCE [LARGE SCALE GENOMIC DNA]</scope>
    <source>
        <strain evidence="8 9">YH101</strain>
    </source>
</reference>
<name>A0A2P2E352_9LEPT</name>
<dbReference type="Proteomes" id="UP000245133">
    <property type="component" value="Unassembled WGS sequence"/>
</dbReference>
<evidence type="ECO:0000256" key="4">
    <source>
        <dbReference type="ARBA" id="ARBA00022723"/>
    </source>
</evidence>
<dbReference type="AlphaFoldDB" id="A0A2P2E352"/>
<evidence type="ECO:0000256" key="2">
    <source>
        <dbReference type="ARBA" id="ARBA00006706"/>
    </source>
</evidence>
<keyword evidence="4" id="KW-0479">Metal-binding</keyword>
<evidence type="ECO:0000256" key="7">
    <source>
        <dbReference type="RuleBase" id="RU004466"/>
    </source>
</evidence>
<evidence type="ECO:0000256" key="3">
    <source>
        <dbReference type="ARBA" id="ARBA00022679"/>
    </source>
</evidence>
<sequence>MNYMEEFHRSIEISRKAFDGYFLPKLQSLFSTFGDSRVSEACLYSLEAGGKRIRPSIAINSYAPYLHSVEELIKDKNYEDILLIGASLECLHTYSLIHDDLPSMDNDDLRRGKKTNHIQYDEATAILAGDALNSLGFYLLSLLKQDLRTVKDCFQILHDGVGLPGMISGQMEDLQEEGKAKRSLLAENTDPVDKLLSIHAKKTGALIVSSFLLGNRLRTDFEIRQETVKSYAKEIGLLFQITDDILDVEGESTVIGKTSGKDAKNGKLTYPSVFGLEKAKQLRDESKEKAINLGKQLGETASPFFLGFPEYIAKRKN</sequence>
<keyword evidence="6" id="KW-0414">Isoprene biosynthesis</keyword>
<accession>A0A2P2E352</accession>
<gene>
    <name evidence="8" type="ORF">LPTSP4_27960</name>
</gene>
<dbReference type="SFLD" id="SFLDG01017">
    <property type="entry name" value="Polyprenyl_Transferase_Like"/>
    <property type="match status" value="1"/>
</dbReference>
<proteinExistence type="inferred from homology"/>
<evidence type="ECO:0000256" key="5">
    <source>
        <dbReference type="ARBA" id="ARBA00022842"/>
    </source>
</evidence>
<dbReference type="PROSITE" id="PS00723">
    <property type="entry name" value="POLYPRENYL_SYNTHASE_1"/>
    <property type="match status" value="1"/>
</dbReference>
<comment type="cofactor">
    <cofactor evidence="1">
        <name>Mg(2+)</name>
        <dbReference type="ChEBI" id="CHEBI:18420"/>
    </cofactor>
</comment>
<dbReference type="SFLD" id="SFLDS00005">
    <property type="entry name" value="Isoprenoid_Synthase_Type_I"/>
    <property type="match status" value="1"/>
</dbReference>
<protein>
    <submittedName>
        <fullName evidence="8">Polyprenyl synthetase</fullName>
    </submittedName>
</protein>
<keyword evidence="5" id="KW-0460">Magnesium</keyword>
<dbReference type="InterPro" id="IPR000092">
    <property type="entry name" value="Polyprenyl_synt"/>
</dbReference>